<dbReference type="GO" id="GO:0004222">
    <property type="term" value="F:metalloendopeptidase activity"/>
    <property type="evidence" value="ECO:0007669"/>
    <property type="project" value="InterPro"/>
</dbReference>
<dbReference type="SUPFAM" id="SSF63411">
    <property type="entry name" value="LuxS/MPP-like metallohydrolase"/>
    <property type="match status" value="2"/>
</dbReference>
<dbReference type="InterPro" id="IPR011249">
    <property type="entry name" value="Metalloenz_LuxS/M16"/>
</dbReference>
<comment type="cofactor">
    <cofactor evidence="1">
        <name>Zn(2+)</name>
        <dbReference type="ChEBI" id="CHEBI:29105"/>
    </cofactor>
</comment>
<keyword evidence="3" id="KW-0482">Metalloprotease</keyword>
<dbReference type="RefSeq" id="WP_163464963.1">
    <property type="nucleotide sequence ID" value="NZ_JAAAMG010000017.1"/>
</dbReference>
<keyword evidence="8" id="KW-1185">Reference proteome</keyword>
<dbReference type="InterPro" id="IPR011765">
    <property type="entry name" value="Pept_M16_N"/>
</dbReference>
<feature type="domain" description="Peptidase M16 C-terminal" evidence="6">
    <location>
        <begin position="166"/>
        <end position="341"/>
    </location>
</feature>
<comment type="similarity">
    <text evidence="2 4">Belongs to the peptidase M16 family.</text>
</comment>
<sequence>MSVEITRLANGLTIATETMPTLESAALGIWVKAGARDEMANEHGIAHLLEHMAFKGTSRRTARQIAEQIEDVGGDLNAATSVETTSYYARVLKNDVPLAIDILTDILVDSRFDEAELEREQQVILQEIGAAEDTPDDIVFDHFQQAAFADQIIGRPILGTRQTVKSFTPDDLRAYLARHYGPDRMIVSAAGAVSHEAVVAQVSAALGSSAVPAPPATEARNPATYVGGEFRQERELADAQMVLGFEGRPYYARDFYASQVLSLILGGGMSSRLFQEVRERRGLCYAIYAFHWSFSDSGVFGIHAATGEDELAELAPVIIDELVAAANGITEAEVTRARAQMRASLLMSQESPASRAGQIARQLMFNGEVIPNAELIARLDAITAPRLADLAGRIFSGSTPTLAAIGPVSHLPDLGELGARLDRGPSPRAAAGR</sequence>
<dbReference type="AlphaFoldDB" id="A0A6N9T899"/>
<evidence type="ECO:0000313" key="8">
    <source>
        <dbReference type="Proteomes" id="UP000469011"/>
    </source>
</evidence>
<dbReference type="Gene3D" id="3.30.830.10">
    <property type="entry name" value="Metalloenzyme, LuxS/M16 peptidase-like"/>
    <property type="match status" value="2"/>
</dbReference>
<dbReference type="Proteomes" id="UP000469011">
    <property type="component" value="Unassembled WGS sequence"/>
</dbReference>
<dbReference type="InterPro" id="IPR050361">
    <property type="entry name" value="MPP/UQCRC_Complex"/>
</dbReference>
<keyword evidence="3" id="KW-0645">Protease</keyword>
<dbReference type="FunFam" id="3.30.830.10:FF:000008">
    <property type="entry name" value="Mitochondrial-processing peptidase subunit beta"/>
    <property type="match status" value="1"/>
</dbReference>
<reference evidence="7 8" key="1">
    <citation type="submission" date="2020-01" db="EMBL/GenBank/DDBJ databases">
        <title>Jiella pacifica sp. nov.</title>
        <authorList>
            <person name="Xue Z."/>
            <person name="Zhu S."/>
            <person name="Chen J."/>
            <person name="Yang J."/>
        </authorList>
    </citation>
    <scope>NUCLEOTIDE SEQUENCE [LARGE SCALE GENOMIC DNA]</scope>
    <source>
        <strain evidence="7 8">40Bstr34</strain>
    </source>
</reference>
<accession>A0A6N9T899</accession>
<evidence type="ECO:0000259" key="5">
    <source>
        <dbReference type="Pfam" id="PF00675"/>
    </source>
</evidence>
<gene>
    <name evidence="7" type="ORF">GTK09_18755</name>
</gene>
<feature type="domain" description="Peptidase M16 N-terminal" evidence="5">
    <location>
        <begin position="14"/>
        <end position="160"/>
    </location>
</feature>
<evidence type="ECO:0000256" key="3">
    <source>
        <dbReference type="ARBA" id="ARBA00023049"/>
    </source>
</evidence>
<evidence type="ECO:0000256" key="2">
    <source>
        <dbReference type="ARBA" id="ARBA00007261"/>
    </source>
</evidence>
<dbReference type="Pfam" id="PF05193">
    <property type="entry name" value="Peptidase_M16_C"/>
    <property type="match status" value="1"/>
</dbReference>
<evidence type="ECO:0000256" key="1">
    <source>
        <dbReference type="ARBA" id="ARBA00001947"/>
    </source>
</evidence>
<dbReference type="PANTHER" id="PTHR11851:SF49">
    <property type="entry name" value="MITOCHONDRIAL-PROCESSING PEPTIDASE SUBUNIT ALPHA"/>
    <property type="match status" value="1"/>
</dbReference>
<dbReference type="GO" id="GO:0006508">
    <property type="term" value="P:proteolysis"/>
    <property type="evidence" value="ECO:0007669"/>
    <property type="project" value="InterPro"/>
</dbReference>
<dbReference type="InterPro" id="IPR007863">
    <property type="entry name" value="Peptidase_M16_C"/>
</dbReference>
<evidence type="ECO:0000256" key="4">
    <source>
        <dbReference type="RuleBase" id="RU004447"/>
    </source>
</evidence>
<dbReference type="PROSITE" id="PS00143">
    <property type="entry name" value="INSULINASE"/>
    <property type="match status" value="1"/>
</dbReference>
<comment type="caution">
    <text evidence="7">The sequence shown here is derived from an EMBL/GenBank/DDBJ whole genome shotgun (WGS) entry which is preliminary data.</text>
</comment>
<evidence type="ECO:0000259" key="6">
    <source>
        <dbReference type="Pfam" id="PF05193"/>
    </source>
</evidence>
<organism evidence="7 8">
    <name type="scientific">Jiella pacifica</name>
    <dbReference type="NCBI Taxonomy" id="2696469"/>
    <lineage>
        <taxon>Bacteria</taxon>
        <taxon>Pseudomonadati</taxon>
        <taxon>Pseudomonadota</taxon>
        <taxon>Alphaproteobacteria</taxon>
        <taxon>Hyphomicrobiales</taxon>
        <taxon>Aurantimonadaceae</taxon>
        <taxon>Jiella</taxon>
    </lineage>
</organism>
<dbReference type="EMBL" id="JAAAMG010000017">
    <property type="protein sequence ID" value="NDW06465.1"/>
    <property type="molecule type" value="Genomic_DNA"/>
</dbReference>
<dbReference type="Pfam" id="PF00675">
    <property type="entry name" value="Peptidase_M16"/>
    <property type="match status" value="1"/>
</dbReference>
<dbReference type="GO" id="GO:0046872">
    <property type="term" value="F:metal ion binding"/>
    <property type="evidence" value="ECO:0007669"/>
    <property type="project" value="InterPro"/>
</dbReference>
<proteinExistence type="inferred from homology"/>
<dbReference type="InterPro" id="IPR001431">
    <property type="entry name" value="Pept_M16_Zn_BS"/>
</dbReference>
<evidence type="ECO:0000313" key="7">
    <source>
        <dbReference type="EMBL" id="NDW06465.1"/>
    </source>
</evidence>
<keyword evidence="3" id="KW-0378">Hydrolase</keyword>
<dbReference type="PANTHER" id="PTHR11851">
    <property type="entry name" value="METALLOPROTEASE"/>
    <property type="match status" value="1"/>
</dbReference>
<protein>
    <submittedName>
        <fullName evidence="7">Insulinase family protein</fullName>
    </submittedName>
</protein>
<name>A0A6N9T899_9HYPH</name>